<evidence type="ECO:0000256" key="1">
    <source>
        <dbReference type="SAM" id="MobiDB-lite"/>
    </source>
</evidence>
<reference evidence="2 3" key="1">
    <citation type="submission" date="2019-06" db="EMBL/GenBank/DDBJ databases">
        <title>Micromonospora ordensis sp. nov., isolated from deep marine sediment.</title>
        <authorList>
            <person name="Veyisoglu A."/>
            <person name="Carro L."/>
            <person name="Klenk H.-P."/>
            <person name="Sahin N."/>
        </authorList>
    </citation>
    <scope>NUCLEOTIDE SEQUENCE [LARGE SCALE GENOMIC DNA]</scope>
    <source>
        <strain evidence="2 3">S2509</strain>
    </source>
</reference>
<gene>
    <name evidence="2" type="ORF">FHG89_17930</name>
</gene>
<dbReference type="InterPro" id="IPR036388">
    <property type="entry name" value="WH-like_DNA-bd_sf"/>
</dbReference>
<organism evidence="2 3">
    <name type="scientific">Micromonospora orduensis</name>
    <dbReference type="NCBI Taxonomy" id="1420891"/>
    <lineage>
        <taxon>Bacteria</taxon>
        <taxon>Bacillati</taxon>
        <taxon>Actinomycetota</taxon>
        <taxon>Actinomycetes</taxon>
        <taxon>Micromonosporales</taxon>
        <taxon>Micromonosporaceae</taxon>
        <taxon>Micromonospora</taxon>
    </lineage>
</organism>
<evidence type="ECO:0000313" key="3">
    <source>
        <dbReference type="Proteomes" id="UP000306145"/>
    </source>
</evidence>
<dbReference type="Gene3D" id="1.10.10.10">
    <property type="entry name" value="Winged helix-like DNA-binding domain superfamily/Winged helix DNA-binding domain"/>
    <property type="match status" value="1"/>
</dbReference>
<evidence type="ECO:0000313" key="2">
    <source>
        <dbReference type="EMBL" id="TNH27463.1"/>
    </source>
</evidence>
<name>A0A5C4QP48_9ACTN</name>
<dbReference type="SUPFAM" id="SSF88659">
    <property type="entry name" value="Sigma3 and sigma4 domains of RNA polymerase sigma factors"/>
    <property type="match status" value="1"/>
</dbReference>
<dbReference type="RefSeq" id="WP_139585536.1">
    <property type="nucleotide sequence ID" value="NZ_VDFY01000170.1"/>
</dbReference>
<feature type="compositionally biased region" description="Acidic residues" evidence="1">
    <location>
        <begin position="1"/>
        <end position="10"/>
    </location>
</feature>
<dbReference type="Proteomes" id="UP000306145">
    <property type="component" value="Unassembled WGS sequence"/>
</dbReference>
<dbReference type="InterPro" id="IPR013324">
    <property type="entry name" value="RNA_pol_sigma_r3/r4-like"/>
</dbReference>
<accession>A0A5C4QP48</accession>
<dbReference type="AlphaFoldDB" id="A0A5C4QP48"/>
<feature type="region of interest" description="Disordered" evidence="1">
    <location>
        <begin position="1"/>
        <end position="23"/>
    </location>
</feature>
<proteinExistence type="predicted"/>
<dbReference type="EMBL" id="VDFY01000170">
    <property type="protein sequence ID" value="TNH27463.1"/>
    <property type="molecule type" value="Genomic_DNA"/>
</dbReference>
<sequence length="283" mass="31779">MHPEAEEPTDEVAGSGLQREPTRRDVAVPVSWLADFAGTREDHDLDETVRALRRRERLAEDADLVDWLRRSDFSGNDYEMFATELARYGYAVTVAWIRKGAIFGKCRERGAGLPEPPPGALNRPDVAEELANETVATALRSFRNTVLIPGRWNPTRGASLKTFFIGQCLFRFPNIYRAWLRTEVHHQELLVDEVAVFDRPVTGGGPVDPAQLVALRQEVGVLLADAPPRTRSMMALIWAGYTQAEVADLLNLTENAVQKALSYYRTRLTRLPDRQPAQTRRGA</sequence>
<keyword evidence="3" id="KW-1185">Reference proteome</keyword>
<comment type="caution">
    <text evidence="2">The sequence shown here is derived from an EMBL/GenBank/DDBJ whole genome shotgun (WGS) entry which is preliminary data.</text>
</comment>
<dbReference type="OrthoDB" id="3215396at2"/>
<protein>
    <submittedName>
        <fullName evidence="2">Sigma-70 family RNA polymerase sigma factor</fullName>
    </submittedName>
</protein>